<gene>
    <name evidence="2" type="ORF">EV678_2079</name>
</gene>
<dbReference type="EMBL" id="SHKM01000002">
    <property type="protein sequence ID" value="RZT76207.1"/>
    <property type="molecule type" value="Genomic_DNA"/>
</dbReference>
<sequence>MKCPYCTSDISREALVCPVCRRDLYLFKPLLARIADLEAKLQESREAVPELSALQERIRLLEAGSPTGTMPGAATGGSGCGRGSWLLYWGLPLLLLLLAHGLIVLAFDLDTLYLRIVSLLIPLPFGFMLLQRGPRSLWHAGAAAFAMAALAVLGMSGLVAYVDGVPWLPQGRVEWREFAEYAASIGFSYLTGMLLGRLLARRVSALPADLAAEAAAGQGGWKMALARRLVSGPPSMEKLQKAVSRINEVSSSLVAIGTTVLSIYTGLKDLLG</sequence>
<dbReference type="RefSeq" id="WP_130459472.1">
    <property type="nucleotide sequence ID" value="NZ_SHKM01000002.1"/>
</dbReference>
<feature type="transmembrane region" description="Helical" evidence="1">
    <location>
        <begin position="86"/>
        <end position="106"/>
    </location>
</feature>
<evidence type="ECO:0008006" key="4">
    <source>
        <dbReference type="Google" id="ProtNLM"/>
    </source>
</evidence>
<keyword evidence="1" id="KW-0472">Membrane</keyword>
<name>A0ABY0IS68_9RHOO</name>
<evidence type="ECO:0000313" key="3">
    <source>
        <dbReference type="Proteomes" id="UP000292136"/>
    </source>
</evidence>
<dbReference type="Proteomes" id="UP000292136">
    <property type="component" value="Unassembled WGS sequence"/>
</dbReference>
<comment type="caution">
    <text evidence="2">The sequence shown here is derived from an EMBL/GenBank/DDBJ whole genome shotgun (WGS) entry which is preliminary data.</text>
</comment>
<protein>
    <recommendedName>
        <fullName evidence="4">Zinc ribbon domain-containing protein</fullName>
    </recommendedName>
</protein>
<keyword evidence="1" id="KW-1133">Transmembrane helix</keyword>
<feature type="transmembrane region" description="Helical" evidence="1">
    <location>
        <begin position="181"/>
        <end position="200"/>
    </location>
</feature>
<keyword evidence="1" id="KW-0812">Transmembrane</keyword>
<evidence type="ECO:0000256" key="1">
    <source>
        <dbReference type="SAM" id="Phobius"/>
    </source>
</evidence>
<organism evidence="2 3">
    <name type="scientific">Azospira oryzae</name>
    <dbReference type="NCBI Taxonomy" id="146939"/>
    <lineage>
        <taxon>Bacteria</taxon>
        <taxon>Pseudomonadati</taxon>
        <taxon>Pseudomonadota</taxon>
        <taxon>Betaproteobacteria</taxon>
        <taxon>Rhodocyclales</taxon>
        <taxon>Rhodocyclaceae</taxon>
        <taxon>Azospira</taxon>
    </lineage>
</organism>
<feature type="transmembrane region" description="Helical" evidence="1">
    <location>
        <begin position="112"/>
        <end position="130"/>
    </location>
</feature>
<evidence type="ECO:0000313" key="2">
    <source>
        <dbReference type="EMBL" id="RZT76207.1"/>
    </source>
</evidence>
<proteinExistence type="predicted"/>
<reference evidence="2 3" key="1">
    <citation type="submission" date="2019-02" db="EMBL/GenBank/DDBJ databases">
        <title>Genomic Encyclopedia of Type Strains, Phase IV (KMG-IV): sequencing the most valuable type-strain genomes for metagenomic binning, comparative biology and taxonomic classification.</title>
        <authorList>
            <person name="Goeker M."/>
        </authorList>
    </citation>
    <scope>NUCLEOTIDE SEQUENCE [LARGE SCALE GENOMIC DNA]</scope>
    <source>
        <strain evidence="2 3">DSM 21223</strain>
    </source>
</reference>
<keyword evidence="3" id="KW-1185">Reference proteome</keyword>
<feature type="transmembrane region" description="Helical" evidence="1">
    <location>
        <begin position="137"/>
        <end position="161"/>
    </location>
</feature>
<accession>A0ABY0IS68</accession>